<evidence type="ECO:0000313" key="1">
    <source>
        <dbReference type="EMBL" id="MFB2934479.1"/>
    </source>
</evidence>
<sequence>METISWNVPIQTSELSWMKFAGDRHATLTFLYFEMAIDPRPLGEVADLSYNKLN</sequence>
<accession>A0ABV4Y6P1</accession>
<name>A0ABV4Y6P1_9CYAN</name>
<protein>
    <submittedName>
        <fullName evidence="1">Uncharacterized protein</fullName>
    </submittedName>
</protein>
<keyword evidence="2" id="KW-1185">Reference proteome</keyword>
<dbReference type="Proteomes" id="UP001576776">
    <property type="component" value="Unassembled WGS sequence"/>
</dbReference>
<dbReference type="RefSeq" id="WP_413256007.1">
    <property type="nucleotide sequence ID" value="NZ_JBHFNS010000019.1"/>
</dbReference>
<gene>
    <name evidence="1" type="ORF">ACE1B6_04310</name>
</gene>
<reference evidence="1 2" key="1">
    <citation type="submission" date="2024-09" db="EMBL/GenBank/DDBJ databases">
        <title>Floridaenema gen nov. (Aerosakkonemataceae, Aerosakkonematales ord. nov., Cyanobacteria) from benthic tropical and subtropical fresh waters, with the description of four new species.</title>
        <authorList>
            <person name="Moretto J.A."/>
            <person name="Berthold D.E."/>
            <person name="Lefler F.W."/>
            <person name="Huang I.-S."/>
            <person name="Laughinghouse H. IV."/>
        </authorList>
    </citation>
    <scope>NUCLEOTIDE SEQUENCE [LARGE SCALE GENOMIC DNA]</scope>
    <source>
        <strain evidence="1 2">BLCC-F154</strain>
    </source>
</reference>
<proteinExistence type="predicted"/>
<organism evidence="1 2">
    <name type="scientific">Floridaenema fluviatile BLCC-F154</name>
    <dbReference type="NCBI Taxonomy" id="3153640"/>
    <lineage>
        <taxon>Bacteria</taxon>
        <taxon>Bacillati</taxon>
        <taxon>Cyanobacteriota</taxon>
        <taxon>Cyanophyceae</taxon>
        <taxon>Oscillatoriophycideae</taxon>
        <taxon>Aerosakkonematales</taxon>
        <taxon>Aerosakkonemataceae</taxon>
        <taxon>Floridanema</taxon>
        <taxon>Floridanema fluviatile</taxon>
    </lineage>
</organism>
<evidence type="ECO:0000313" key="2">
    <source>
        <dbReference type="Proteomes" id="UP001576776"/>
    </source>
</evidence>
<dbReference type="EMBL" id="JBHFNS010000019">
    <property type="protein sequence ID" value="MFB2934479.1"/>
    <property type="molecule type" value="Genomic_DNA"/>
</dbReference>
<comment type="caution">
    <text evidence="1">The sequence shown here is derived from an EMBL/GenBank/DDBJ whole genome shotgun (WGS) entry which is preliminary data.</text>
</comment>